<evidence type="ECO:0008006" key="4">
    <source>
        <dbReference type="Google" id="ProtNLM"/>
    </source>
</evidence>
<evidence type="ECO:0000256" key="1">
    <source>
        <dbReference type="SAM" id="MobiDB-lite"/>
    </source>
</evidence>
<sequence>MCPQEHQPGAHLPHTWQHQPLQTTAGIGSLAEEVDAGRSQYSPTHSSEGEVHVTTVTPVHILNHHPALFMGFSRHQDPAPKEEDSIPTPTSPLGGRSPAHLLPQRDTPTFYDITSTTAATPPIITTETPNPELLASVVPEGVASNSSGRSSDALPPMLGSSPSAPAHTAHTGEQPAGPEAIAMGTSLASSFRTSAREAGVATRQRMGVEWNTGPTNEVTAMTLSSSGDIDEKTTTTTTTIISTTIITTIQSPVPCSTNLTAPEGYMEVPPAPAAWSHPSLDCTFTVTVYMGYGVEIQVLNVSLSEGETVRLEDLGGQEPAVVANESILMKGLVVRSRSNQIAVRFQSERSLPGSFLLRYQVHCLPCPLSQSRLSPADTKLPGVFTVVCV</sequence>
<dbReference type="SUPFAM" id="SSF49854">
    <property type="entry name" value="Spermadhesin, CUB domain"/>
    <property type="match status" value="1"/>
</dbReference>
<name>A0A9Q1ENI7_SYNKA</name>
<dbReference type="AlphaFoldDB" id="A0A9Q1ENI7"/>
<evidence type="ECO:0000313" key="2">
    <source>
        <dbReference type="EMBL" id="KAJ8342101.1"/>
    </source>
</evidence>
<dbReference type="Gene3D" id="2.60.120.290">
    <property type="entry name" value="Spermadhesin, CUB domain"/>
    <property type="match status" value="1"/>
</dbReference>
<dbReference type="EMBL" id="JAINUF010000014">
    <property type="protein sequence ID" value="KAJ8342101.1"/>
    <property type="molecule type" value="Genomic_DNA"/>
</dbReference>
<proteinExistence type="predicted"/>
<comment type="caution">
    <text evidence="2">The sequence shown here is derived from an EMBL/GenBank/DDBJ whole genome shotgun (WGS) entry which is preliminary data.</text>
</comment>
<feature type="compositionally biased region" description="Basic and acidic residues" evidence="1">
    <location>
        <begin position="74"/>
        <end position="84"/>
    </location>
</feature>
<gene>
    <name evidence="2" type="ORF">SKAU_G00320290</name>
</gene>
<dbReference type="Proteomes" id="UP001152622">
    <property type="component" value="Chromosome 14"/>
</dbReference>
<keyword evidence="3" id="KW-1185">Reference proteome</keyword>
<protein>
    <recommendedName>
        <fullName evidence="4">Seizure protein 6</fullName>
    </recommendedName>
</protein>
<organism evidence="2 3">
    <name type="scientific">Synaphobranchus kaupii</name>
    <name type="common">Kaup's arrowtooth eel</name>
    <dbReference type="NCBI Taxonomy" id="118154"/>
    <lineage>
        <taxon>Eukaryota</taxon>
        <taxon>Metazoa</taxon>
        <taxon>Chordata</taxon>
        <taxon>Craniata</taxon>
        <taxon>Vertebrata</taxon>
        <taxon>Euteleostomi</taxon>
        <taxon>Actinopterygii</taxon>
        <taxon>Neopterygii</taxon>
        <taxon>Teleostei</taxon>
        <taxon>Anguilliformes</taxon>
        <taxon>Synaphobranchidae</taxon>
        <taxon>Synaphobranchus</taxon>
    </lineage>
</organism>
<dbReference type="OrthoDB" id="9908249at2759"/>
<dbReference type="InterPro" id="IPR035914">
    <property type="entry name" value="Sperma_CUB_dom_sf"/>
</dbReference>
<evidence type="ECO:0000313" key="3">
    <source>
        <dbReference type="Proteomes" id="UP001152622"/>
    </source>
</evidence>
<feature type="region of interest" description="Disordered" evidence="1">
    <location>
        <begin position="73"/>
        <end position="105"/>
    </location>
</feature>
<accession>A0A9Q1ENI7</accession>
<feature type="region of interest" description="Disordered" evidence="1">
    <location>
        <begin position="141"/>
        <end position="179"/>
    </location>
</feature>
<reference evidence="2" key="1">
    <citation type="journal article" date="2023" name="Science">
        <title>Genome structures resolve the early diversification of teleost fishes.</title>
        <authorList>
            <person name="Parey E."/>
            <person name="Louis A."/>
            <person name="Montfort J."/>
            <person name="Bouchez O."/>
            <person name="Roques C."/>
            <person name="Iampietro C."/>
            <person name="Lluch J."/>
            <person name="Castinel A."/>
            <person name="Donnadieu C."/>
            <person name="Desvignes T."/>
            <person name="Floi Bucao C."/>
            <person name="Jouanno E."/>
            <person name="Wen M."/>
            <person name="Mejri S."/>
            <person name="Dirks R."/>
            <person name="Jansen H."/>
            <person name="Henkel C."/>
            <person name="Chen W.J."/>
            <person name="Zahm M."/>
            <person name="Cabau C."/>
            <person name="Klopp C."/>
            <person name="Thompson A.W."/>
            <person name="Robinson-Rechavi M."/>
            <person name="Braasch I."/>
            <person name="Lecointre G."/>
            <person name="Bobe J."/>
            <person name="Postlethwait J.H."/>
            <person name="Berthelot C."/>
            <person name="Roest Crollius H."/>
            <person name="Guiguen Y."/>
        </authorList>
    </citation>
    <scope>NUCLEOTIDE SEQUENCE</scope>
    <source>
        <strain evidence="2">WJC10195</strain>
    </source>
</reference>